<organism evidence="1 2">
    <name type="scientific">Paraburkholderia graminis</name>
    <dbReference type="NCBI Taxonomy" id="60548"/>
    <lineage>
        <taxon>Bacteria</taxon>
        <taxon>Pseudomonadati</taxon>
        <taxon>Pseudomonadota</taxon>
        <taxon>Betaproteobacteria</taxon>
        <taxon>Burkholderiales</taxon>
        <taxon>Burkholderiaceae</taxon>
        <taxon>Paraburkholderia</taxon>
    </lineage>
</organism>
<dbReference type="AlphaFoldDB" id="A0ABD5CL55"/>
<comment type="caution">
    <text evidence="1">The sequence shown here is derived from an EMBL/GenBank/DDBJ whole genome shotgun (WGS) entry which is preliminary data.</text>
</comment>
<sequence>MEQFFMRRASAVNFLLARRRLCLDKIASATDVDLDQQREVELIERLVLDVRAGRLSTFELKQAKAVAVIVTD</sequence>
<evidence type="ECO:0000313" key="1">
    <source>
        <dbReference type="EMBL" id="MDR6204629.1"/>
    </source>
</evidence>
<dbReference type="InterPro" id="IPR048850">
    <property type="entry name" value="BTH_I2711-like"/>
</dbReference>
<dbReference type="RefSeq" id="WP_307259888.1">
    <property type="nucleotide sequence ID" value="NZ_JAUSXE010000002.1"/>
</dbReference>
<gene>
    <name evidence="1" type="ORF">QF025_003349</name>
</gene>
<evidence type="ECO:0000313" key="2">
    <source>
        <dbReference type="Proteomes" id="UP001245184"/>
    </source>
</evidence>
<dbReference type="Proteomes" id="UP001245184">
    <property type="component" value="Unassembled WGS sequence"/>
</dbReference>
<name>A0ABD5CL55_9BURK</name>
<reference evidence="1 2" key="1">
    <citation type="submission" date="2023-08" db="EMBL/GenBank/DDBJ databases">
        <title>Genome sequencing of plant associated microbes to promote plant fitness in Sorghum bicolor and Oryza sativa.</title>
        <authorList>
            <person name="Coleman-Derr D."/>
        </authorList>
    </citation>
    <scope>NUCLEOTIDE SEQUENCE [LARGE SCALE GENOMIC DNA]</scope>
    <source>
        <strain evidence="1 2">SLBN-33</strain>
    </source>
</reference>
<dbReference type="Gene3D" id="1.10.150.610">
    <property type="match status" value="1"/>
</dbReference>
<protein>
    <submittedName>
        <fullName evidence="1">Uncharacterized protein</fullName>
    </submittedName>
</protein>
<proteinExistence type="predicted"/>
<dbReference type="Pfam" id="PF21627">
    <property type="entry name" value="BTH_I2711-like"/>
    <property type="match status" value="1"/>
</dbReference>
<dbReference type="EMBL" id="JAVIZN010000002">
    <property type="protein sequence ID" value="MDR6204629.1"/>
    <property type="molecule type" value="Genomic_DNA"/>
</dbReference>
<accession>A0ABD5CL55</accession>